<dbReference type="STRING" id="1798338.A3J56_01080"/>
<reference evidence="7 8" key="1">
    <citation type="journal article" date="2016" name="Nat. Commun.">
        <title>Thousands of microbial genomes shed light on interconnected biogeochemical processes in an aquifer system.</title>
        <authorList>
            <person name="Anantharaman K."/>
            <person name="Brown C.T."/>
            <person name="Hug L.A."/>
            <person name="Sharon I."/>
            <person name="Castelle C.J."/>
            <person name="Probst A.J."/>
            <person name="Thomas B.C."/>
            <person name="Singh A."/>
            <person name="Wilkins M.J."/>
            <person name="Karaoz U."/>
            <person name="Brodie E.L."/>
            <person name="Williams K.H."/>
            <person name="Hubbard S.S."/>
            <person name="Banfield J.F."/>
        </authorList>
    </citation>
    <scope>NUCLEOTIDE SEQUENCE [LARGE SCALE GENOMIC DNA]</scope>
</reference>
<dbReference type="InterPro" id="IPR019814">
    <property type="entry name" value="Translation_initiation_fac_3_N"/>
</dbReference>
<evidence type="ECO:0000313" key="8">
    <source>
        <dbReference type="Proteomes" id="UP000178406"/>
    </source>
</evidence>
<comment type="caution">
    <text evidence="7">The sequence shown here is derived from an EMBL/GenBank/DDBJ whole genome shotgun (WGS) entry which is preliminary data.</text>
</comment>
<sequence length="173" mass="19411">MIAIYKPRVNNQIRSRELRVINHDGSNLGVISLEEALRRAIEVGLDLIEIAPTASPPVAKITDRGKYLYEQEKKARQAAKHRKEVEIKSVRIGIGTSQHDLALKARQADEFLKEGNKIKVDLALRGREKYLDKKFLEARIARLLALIAQPFAAEPVTKAPRGLSMTLGPNKQK</sequence>
<gene>
    <name evidence="7" type="ORF">A3J56_01080</name>
</gene>
<evidence type="ECO:0000256" key="3">
    <source>
        <dbReference type="ARBA" id="ARBA00022917"/>
    </source>
</evidence>
<keyword evidence="3" id="KW-0648">Protein biosynthesis</keyword>
<feature type="domain" description="Translation initiation factor 3 N-terminal" evidence="6">
    <location>
        <begin position="9"/>
        <end position="78"/>
    </location>
</feature>
<dbReference type="InterPro" id="IPR036787">
    <property type="entry name" value="T_IF-3_N_sf"/>
</dbReference>
<dbReference type="GO" id="GO:0032790">
    <property type="term" value="P:ribosome disassembly"/>
    <property type="evidence" value="ECO:0007669"/>
    <property type="project" value="TreeGrafter"/>
</dbReference>
<dbReference type="SUPFAM" id="SSF54364">
    <property type="entry name" value="Translation initiation factor IF3, N-terminal domain"/>
    <property type="match status" value="1"/>
</dbReference>
<evidence type="ECO:0000256" key="2">
    <source>
        <dbReference type="ARBA" id="ARBA00022540"/>
    </source>
</evidence>
<dbReference type="GO" id="GO:0003743">
    <property type="term" value="F:translation initiation factor activity"/>
    <property type="evidence" value="ECO:0007669"/>
    <property type="project" value="UniProtKB-UniRule"/>
</dbReference>
<accession>A0A1F5WFY4</accession>
<evidence type="ECO:0000256" key="1">
    <source>
        <dbReference type="ARBA" id="ARBA00005439"/>
    </source>
</evidence>
<organism evidence="7 8">
    <name type="scientific">Candidatus Giovannonibacteria bacterium RIFCSPHIGHO2_02_FULL_46_20</name>
    <dbReference type="NCBI Taxonomy" id="1798338"/>
    <lineage>
        <taxon>Bacteria</taxon>
        <taxon>Candidatus Giovannoniibacteriota</taxon>
    </lineage>
</organism>
<protein>
    <recommendedName>
        <fullName evidence="4">Translation initiation factor IF-3</fullName>
    </recommendedName>
</protein>
<keyword evidence="2 7" id="KW-0396">Initiation factor</keyword>
<dbReference type="Pfam" id="PF05198">
    <property type="entry name" value="IF3_N"/>
    <property type="match status" value="1"/>
</dbReference>
<proteinExistence type="inferred from homology"/>
<dbReference type="GO" id="GO:0005737">
    <property type="term" value="C:cytoplasm"/>
    <property type="evidence" value="ECO:0007669"/>
    <property type="project" value="UniProtKB-ARBA"/>
</dbReference>
<dbReference type="GO" id="GO:0043022">
    <property type="term" value="F:ribosome binding"/>
    <property type="evidence" value="ECO:0007669"/>
    <property type="project" value="TreeGrafter"/>
</dbReference>
<comment type="similarity">
    <text evidence="1">Belongs to the IF-3 family.</text>
</comment>
<dbReference type="Proteomes" id="UP000178406">
    <property type="component" value="Unassembled WGS sequence"/>
</dbReference>
<evidence type="ECO:0000259" key="5">
    <source>
        <dbReference type="Pfam" id="PF00707"/>
    </source>
</evidence>
<dbReference type="InterPro" id="IPR019815">
    <property type="entry name" value="Translation_initiation_fac_3_C"/>
</dbReference>
<evidence type="ECO:0000313" key="7">
    <source>
        <dbReference type="EMBL" id="OGF74515.1"/>
    </source>
</evidence>
<dbReference type="InterPro" id="IPR036788">
    <property type="entry name" value="T_IF-3_C_sf"/>
</dbReference>
<dbReference type="EMBL" id="MFHQ01000017">
    <property type="protein sequence ID" value="OGF74515.1"/>
    <property type="molecule type" value="Genomic_DNA"/>
</dbReference>
<dbReference type="PANTHER" id="PTHR10938:SF0">
    <property type="entry name" value="TRANSLATION INITIATION FACTOR IF-3, MITOCHONDRIAL"/>
    <property type="match status" value="1"/>
</dbReference>
<dbReference type="PANTHER" id="PTHR10938">
    <property type="entry name" value="TRANSLATION INITIATION FACTOR IF-3"/>
    <property type="match status" value="1"/>
</dbReference>
<dbReference type="NCBIfam" id="TIGR00168">
    <property type="entry name" value="infC"/>
    <property type="match status" value="1"/>
</dbReference>
<name>A0A1F5WFY4_9BACT</name>
<dbReference type="AlphaFoldDB" id="A0A1F5WFY4"/>
<dbReference type="Gene3D" id="3.30.110.10">
    <property type="entry name" value="Translation initiation factor 3 (IF-3), C-terminal domain"/>
    <property type="match status" value="1"/>
</dbReference>
<dbReference type="Pfam" id="PF00707">
    <property type="entry name" value="IF3_C"/>
    <property type="match status" value="1"/>
</dbReference>
<feature type="domain" description="Translation initiation factor 3 C-terminal" evidence="5">
    <location>
        <begin position="85"/>
        <end position="131"/>
    </location>
</feature>
<dbReference type="InterPro" id="IPR001288">
    <property type="entry name" value="Translation_initiation_fac_3"/>
</dbReference>
<dbReference type="SUPFAM" id="SSF55200">
    <property type="entry name" value="Translation initiation factor IF3, C-terminal domain"/>
    <property type="match status" value="1"/>
</dbReference>
<dbReference type="Gene3D" id="3.10.20.80">
    <property type="entry name" value="Translation initiation factor 3 (IF-3), N-terminal domain"/>
    <property type="match status" value="1"/>
</dbReference>
<evidence type="ECO:0000256" key="4">
    <source>
        <dbReference type="NCBIfam" id="TIGR00168"/>
    </source>
</evidence>
<evidence type="ECO:0000259" key="6">
    <source>
        <dbReference type="Pfam" id="PF05198"/>
    </source>
</evidence>